<dbReference type="PANTHER" id="PTHR44307">
    <property type="entry name" value="PHOSPHOETHANOLAMINE METHYLTRANSFERASE"/>
    <property type="match status" value="1"/>
</dbReference>
<dbReference type="Pfam" id="PF13847">
    <property type="entry name" value="Methyltransf_31"/>
    <property type="match status" value="1"/>
</dbReference>
<dbReference type="CDD" id="cd02440">
    <property type="entry name" value="AdoMet_MTases"/>
    <property type="match status" value="1"/>
</dbReference>
<evidence type="ECO:0000256" key="4">
    <source>
        <dbReference type="ARBA" id="ARBA00022679"/>
    </source>
</evidence>
<keyword evidence="10" id="KW-1185">Reference proteome</keyword>
<dbReference type="AlphaFoldDB" id="A0AAN8WU33"/>
<proteinExistence type="predicted"/>
<comment type="pathway">
    <text evidence="1">Phospholipid metabolism; phosphatidylcholine biosynthesis.</text>
</comment>
<dbReference type="Gene3D" id="3.40.50.150">
    <property type="entry name" value="Vaccinia Virus protein VP39"/>
    <property type="match status" value="2"/>
</dbReference>
<dbReference type="InterPro" id="IPR013216">
    <property type="entry name" value="Methyltransf_11"/>
</dbReference>
<feature type="domain" description="Polyketide synthase-like methyltransferase" evidence="8">
    <location>
        <begin position="209"/>
        <end position="436"/>
    </location>
</feature>
<evidence type="ECO:0000256" key="3">
    <source>
        <dbReference type="ARBA" id="ARBA00022603"/>
    </source>
</evidence>
<dbReference type="PANTHER" id="PTHR44307:SF2">
    <property type="entry name" value="PHOSPHOETHANOLAMINE METHYLTRANSFERASE ISOFORM X1"/>
    <property type="match status" value="1"/>
</dbReference>
<keyword evidence="4" id="KW-0808">Transferase</keyword>
<dbReference type="SMART" id="SM00828">
    <property type="entry name" value="PKS_MT"/>
    <property type="match status" value="1"/>
</dbReference>
<accession>A0AAN8WU33</accession>
<comment type="pathway">
    <text evidence="2">Lipid metabolism.</text>
</comment>
<dbReference type="InterPro" id="IPR025714">
    <property type="entry name" value="Methyltranfer_dom"/>
</dbReference>
<evidence type="ECO:0000256" key="6">
    <source>
        <dbReference type="ARBA" id="ARBA00047619"/>
    </source>
</evidence>
<comment type="catalytic activity">
    <reaction evidence="6">
        <text>N,N-dimethylethanolamine phosphate + S-adenosyl-L-methionine = phosphocholine + S-adenosyl-L-homocysteine + H(+)</text>
        <dbReference type="Rhea" id="RHEA:25325"/>
        <dbReference type="ChEBI" id="CHEBI:15378"/>
        <dbReference type="ChEBI" id="CHEBI:57856"/>
        <dbReference type="ChEBI" id="CHEBI:58641"/>
        <dbReference type="ChEBI" id="CHEBI:59789"/>
        <dbReference type="ChEBI" id="CHEBI:295975"/>
        <dbReference type="EC" id="2.1.1.103"/>
    </reaction>
    <physiologicalReaction direction="left-to-right" evidence="6">
        <dbReference type="Rhea" id="RHEA:25326"/>
    </physiologicalReaction>
</comment>
<dbReference type="EMBL" id="JAXCGZ010019272">
    <property type="protein sequence ID" value="KAK7066305.1"/>
    <property type="molecule type" value="Genomic_DNA"/>
</dbReference>
<name>A0AAN8WU33_HALRR</name>
<evidence type="ECO:0000313" key="10">
    <source>
        <dbReference type="Proteomes" id="UP001381693"/>
    </source>
</evidence>
<protein>
    <recommendedName>
        <fullName evidence="5">phosphoethanolamine N-methyltransferase</fullName>
        <ecNumber evidence="5">2.1.1.103</ecNumber>
    </recommendedName>
</protein>
<evidence type="ECO:0000256" key="2">
    <source>
        <dbReference type="ARBA" id="ARBA00005189"/>
    </source>
</evidence>
<keyword evidence="3" id="KW-0489">Methyltransferase</keyword>
<dbReference type="Pfam" id="PF08241">
    <property type="entry name" value="Methyltransf_11"/>
    <property type="match status" value="1"/>
</dbReference>
<sequence length="448" mass="50556">MANEILSYLPCYKGKRILELGLTSSNFTESLAQEANHVTSVGVSQRNTDGAKNHNNHLKNVTYASVADGKLNFPASSFDVIISNTFFNDINNENEVLKIMEDSLTWLVPGGSYFLLEPSASLNQVPAKRTDVFTPRTHTQYCHLILRARSCKSNFHIYKGKNFLTLTDASKRQNHVCFVAQKEQNTELDGVGLAEMDIRYSQAFIHKLEWIFGHTWVSTGGEATTREFCGTLGLKPGLKVLDVGCGTGGSAFFMARHYGVQVHGVDISTNMINIALERLGHGESRVRSRIQFEIQDISDAEYKDDSYDVIYSRDCILHIQDKVKLFTKIHRWLKPGGLLFSTDYCRGAGQSSKEYLEYEKKSSSAFETVASYGSILKEIGFKDVEAKDLAERFYAIQKEELEAFIPTKEAFIQEYSLQEFEDLVKIASNKLPWVKTQQFTWGAFSARK</sequence>
<comment type="caution">
    <text evidence="9">The sequence shown here is derived from an EMBL/GenBank/DDBJ whole genome shotgun (WGS) entry which is preliminary data.</text>
</comment>
<organism evidence="9 10">
    <name type="scientific">Halocaridina rubra</name>
    <name type="common">Hawaiian red shrimp</name>
    <dbReference type="NCBI Taxonomy" id="373956"/>
    <lineage>
        <taxon>Eukaryota</taxon>
        <taxon>Metazoa</taxon>
        <taxon>Ecdysozoa</taxon>
        <taxon>Arthropoda</taxon>
        <taxon>Crustacea</taxon>
        <taxon>Multicrustacea</taxon>
        <taxon>Malacostraca</taxon>
        <taxon>Eumalacostraca</taxon>
        <taxon>Eucarida</taxon>
        <taxon>Decapoda</taxon>
        <taxon>Pleocyemata</taxon>
        <taxon>Caridea</taxon>
        <taxon>Atyoidea</taxon>
        <taxon>Atyidae</taxon>
        <taxon>Halocaridina</taxon>
    </lineage>
</organism>
<dbReference type="Proteomes" id="UP001381693">
    <property type="component" value="Unassembled WGS sequence"/>
</dbReference>
<reference evidence="9 10" key="1">
    <citation type="submission" date="2023-11" db="EMBL/GenBank/DDBJ databases">
        <title>Halocaridina rubra genome assembly.</title>
        <authorList>
            <person name="Smith C."/>
        </authorList>
    </citation>
    <scope>NUCLEOTIDE SEQUENCE [LARGE SCALE GENOMIC DNA]</scope>
    <source>
        <strain evidence="9">EP-1</strain>
        <tissue evidence="9">Whole</tissue>
    </source>
</reference>
<dbReference type="InterPro" id="IPR029063">
    <property type="entry name" value="SAM-dependent_MTases_sf"/>
</dbReference>
<evidence type="ECO:0000256" key="1">
    <source>
        <dbReference type="ARBA" id="ARBA00004969"/>
    </source>
</evidence>
<evidence type="ECO:0000256" key="7">
    <source>
        <dbReference type="ARBA" id="ARBA00047841"/>
    </source>
</evidence>
<dbReference type="GO" id="GO:0032259">
    <property type="term" value="P:methylation"/>
    <property type="evidence" value="ECO:0007669"/>
    <property type="project" value="UniProtKB-KW"/>
</dbReference>
<dbReference type="EC" id="2.1.1.103" evidence="5"/>
<evidence type="ECO:0000256" key="5">
    <source>
        <dbReference type="ARBA" id="ARBA00035674"/>
    </source>
</evidence>
<gene>
    <name evidence="9" type="ORF">SK128_005080</name>
</gene>
<dbReference type="SUPFAM" id="SSF53335">
    <property type="entry name" value="S-adenosyl-L-methionine-dependent methyltransferases"/>
    <property type="match status" value="2"/>
</dbReference>
<comment type="catalytic activity">
    <reaction evidence="7">
        <text>N-methylethanolamine phosphate + S-adenosyl-L-methionine = N,N-dimethylethanolamine phosphate + S-adenosyl-L-homocysteine + H(+)</text>
        <dbReference type="Rhea" id="RHEA:25321"/>
        <dbReference type="ChEBI" id="CHEBI:15378"/>
        <dbReference type="ChEBI" id="CHEBI:57781"/>
        <dbReference type="ChEBI" id="CHEBI:57856"/>
        <dbReference type="ChEBI" id="CHEBI:58641"/>
        <dbReference type="ChEBI" id="CHEBI:59789"/>
        <dbReference type="EC" id="2.1.1.103"/>
    </reaction>
    <physiologicalReaction direction="left-to-right" evidence="7">
        <dbReference type="Rhea" id="RHEA:25322"/>
    </physiologicalReaction>
</comment>
<dbReference type="GO" id="GO:0000234">
    <property type="term" value="F:phosphoethanolamine N-methyltransferase activity"/>
    <property type="evidence" value="ECO:0007669"/>
    <property type="project" value="UniProtKB-EC"/>
</dbReference>
<dbReference type="InterPro" id="IPR020803">
    <property type="entry name" value="MeTfrase_dom"/>
</dbReference>
<evidence type="ECO:0000259" key="8">
    <source>
        <dbReference type="SMART" id="SM00828"/>
    </source>
</evidence>
<evidence type="ECO:0000313" key="9">
    <source>
        <dbReference type="EMBL" id="KAK7066305.1"/>
    </source>
</evidence>